<dbReference type="EMBL" id="CABPRW010000018">
    <property type="protein sequence ID" value="VVE53251.1"/>
    <property type="molecule type" value="Genomic_DNA"/>
</dbReference>
<dbReference type="RefSeq" id="WP_150601062.1">
    <property type="nucleotide sequence ID" value="NZ_CABPRW010000018.1"/>
</dbReference>
<evidence type="ECO:0000313" key="1">
    <source>
        <dbReference type="EMBL" id="VVE53251.1"/>
    </source>
</evidence>
<name>A0A5E4YWH9_9BURK</name>
<dbReference type="OrthoDB" id="9863794at2"/>
<gene>
    <name evidence="1" type="ORF">PFI31113_04816</name>
</gene>
<proteinExistence type="predicted"/>
<evidence type="ECO:0000313" key="2">
    <source>
        <dbReference type="Proteomes" id="UP000382577"/>
    </source>
</evidence>
<accession>A0A5E4YWH9</accession>
<organism evidence="1 2">
    <name type="scientific">Pandoraea fibrosis</name>
    <dbReference type="NCBI Taxonomy" id="1891094"/>
    <lineage>
        <taxon>Bacteria</taxon>
        <taxon>Pseudomonadati</taxon>
        <taxon>Pseudomonadota</taxon>
        <taxon>Betaproteobacteria</taxon>
        <taxon>Burkholderiales</taxon>
        <taxon>Burkholderiaceae</taxon>
        <taxon>Pandoraea</taxon>
    </lineage>
</organism>
<protein>
    <submittedName>
        <fullName evidence="1">Uncharacterized protein</fullName>
    </submittedName>
</protein>
<sequence length="186" mass="21360">MYALAIAMLITQVISFEVYQVWYFQYTSEFSRKEGLNDLASFAGAIRSVSDELCTKVERRSPGGYEVTRVNVDKGLTKTSQLWVEHAGWCDSNDKSACLWGAIVKGNTLWTYRLPRYKSPDKQYAELINRGRREAFFVSWLSEKGFGVGVWPLVQYSMPDTFWRDVPGQRIPNGSIVRFETICVEK</sequence>
<reference evidence="1 2" key="1">
    <citation type="submission" date="2019-08" db="EMBL/GenBank/DDBJ databases">
        <authorList>
            <person name="Peeters C."/>
        </authorList>
    </citation>
    <scope>NUCLEOTIDE SEQUENCE [LARGE SCALE GENOMIC DNA]</scope>
    <source>
        <strain evidence="1 2">LMG 31113</strain>
    </source>
</reference>
<dbReference type="Proteomes" id="UP000382577">
    <property type="component" value="Unassembled WGS sequence"/>
</dbReference>
<dbReference type="AlphaFoldDB" id="A0A5E4YWH9"/>